<feature type="domain" description="DUF6604" evidence="1">
    <location>
        <begin position="15"/>
        <end position="282"/>
    </location>
</feature>
<dbReference type="GeneID" id="27333309"/>
<dbReference type="AlphaFoldDB" id="A0A0D2BC21"/>
<dbReference type="PANTHER" id="PTHR38795:SF1">
    <property type="entry name" value="DUF6604 DOMAIN-CONTAINING PROTEIN"/>
    <property type="match status" value="1"/>
</dbReference>
<sequence>MASTQLPQHMSLAYKRYKRDTEAVATWLAEKAFKLGFVASASAPSPKQPKLRGRARKLARDAAKLSPSTAANGPKYTYTVKTTDFIQMATKIVSARPRITLSRSLETIWRRAIQARLDFSAWFRSRSSVDPLADEKHAHFTTVLEKALELLQPCCELPDAQEFPQESKEEVAETPLEQMNNMFQHLEVEDISSDDEEPAAEKSTMKSKTPAPARAYIEFKEEEAEAEFFFAIWSFLQDVTAVRVYVACTWQLYSTGVIELMQCASVTNFAVDLVRRAEADFEASLQRPRNYPASEFPTGSLPFLIFKLHLDKENGGPLDFDPDLPSTIVICGCEICDMLLYVPWAMAKAYVDVLVECPPTLPTSNNAFAVDVPGLPPAKTHRAEFYHAKNPSQKAVDELHEILPTSCMLSLMFKNAFVEDEILHASRHLIENHTVPVWVSFAFQVQLDMQRLNTMKPIPAFRELAESYGDIKSRFKRHRAWVKSLEHAVWDLDGSARSLVKDFGDWIEGSKVGRADPTEFNLRLAAGQDRASAMRDTKRIPLLELFPLTCATLKTELYLEWHILGLKLVNYTGHVPMLCHLYNALRKLNPDAPIWPDLELVIRNQDPARVFIGGIPSTPEDFLKRFFLAMGMSSSMLARNNNAGFSKSNARKHQFQEAPIAGNLFARWLGSETRKVDEVAYQLQKVLSDPKYKDDLAHRLFIPVQDRSDELKMTLLNTEMVRVLISFSEGFAAEMPAFMFDYFAMERRCYDFYLRLRDAYRKNMDKYETLQSKEEEKINSPVSITIAILTLARDGEAIAHNMRSRRAQNKAQGPAIAKLMKASLIGYTDEKTSDFIEDLIDLTRKNGAAELIQQYMDISEHALARNTFHPMLATLQNFLEENKSDREIRNLKTKVGDSDYGIFLFCRASLEALYSSQHPEAWADLLVPDDKLYDALKCSAANPILVMLAILNLRQKKVMCGTGEDSHSARLLEEISPAELAEYAKTQGQKAKKS</sequence>
<dbReference type="PANTHER" id="PTHR38795">
    <property type="entry name" value="DUF6604 DOMAIN-CONTAINING PROTEIN"/>
    <property type="match status" value="1"/>
</dbReference>
<gene>
    <name evidence="2" type="ORF">PV08_06226</name>
</gene>
<dbReference type="OrthoDB" id="5238236at2759"/>
<reference evidence="2 3" key="1">
    <citation type="submission" date="2015-01" db="EMBL/GenBank/DDBJ databases">
        <title>The Genome Sequence of Exophiala spinifera CBS89968.</title>
        <authorList>
            <consortium name="The Broad Institute Genomics Platform"/>
            <person name="Cuomo C."/>
            <person name="de Hoog S."/>
            <person name="Gorbushina A."/>
            <person name="Stielow B."/>
            <person name="Teixiera M."/>
            <person name="Abouelleil A."/>
            <person name="Chapman S.B."/>
            <person name="Priest M."/>
            <person name="Young S.K."/>
            <person name="Wortman J."/>
            <person name="Nusbaum C."/>
            <person name="Birren B."/>
        </authorList>
    </citation>
    <scope>NUCLEOTIDE SEQUENCE [LARGE SCALE GENOMIC DNA]</scope>
    <source>
        <strain evidence="2 3">CBS 89968</strain>
    </source>
</reference>
<accession>A0A0D2BC21</accession>
<dbReference type="RefSeq" id="XP_016236391.1">
    <property type="nucleotide sequence ID" value="XM_016380564.1"/>
</dbReference>
<name>A0A0D2BC21_9EURO</name>
<dbReference type="Pfam" id="PF20253">
    <property type="entry name" value="DUF6604"/>
    <property type="match status" value="1"/>
</dbReference>
<evidence type="ECO:0000313" key="2">
    <source>
        <dbReference type="EMBL" id="KIW16175.1"/>
    </source>
</evidence>
<proteinExistence type="predicted"/>
<keyword evidence="3" id="KW-1185">Reference proteome</keyword>
<dbReference type="VEuPathDB" id="FungiDB:PV08_06226"/>
<dbReference type="STRING" id="91928.A0A0D2BC21"/>
<dbReference type="Proteomes" id="UP000053328">
    <property type="component" value="Unassembled WGS sequence"/>
</dbReference>
<evidence type="ECO:0000313" key="3">
    <source>
        <dbReference type="Proteomes" id="UP000053328"/>
    </source>
</evidence>
<protein>
    <recommendedName>
        <fullName evidence="1">DUF6604 domain-containing protein</fullName>
    </recommendedName>
</protein>
<organism evidence="2 3">
    <name type="scientific">Exophiala spinifera</name>
    <dbReference type="NCBI Taxonomy" id="91928"/>
    <lineage>
        <taxon>Eukaryota</taxon>
        <taxon>Fungi</taxon>
        <taxon>Dikarya</taxon>
        <taxon>Ascomycota</taxon>
        <taxon>Pezizomycotina</taxon>
        <taxon>Eurotiomycetes</taxon>
        <taxon>Chaetothyriomycetidae</taxon>
        <taxon>Chaetothyriales</taxon>
        <taxon>Herpotrichiellaceae</taxon>
        <taxon>Exophiala</taxon>
    </lineage>
</organism>
<dbReference type="InterPro" id="IPR046539">
    <property type="entry name" value="DUF6604"/>
</dbReference>
<dbReference type="EMBL" id="KN847495">
    <property type="protein sequence ID" value="KIW16175.1"/>
    <property type="molecule type" value="Genomic_DNA"/>
</dbReference>
<evidence type="ECO:0000259" key="1">
    <source>
        <dbReference type="Pfam" id="PF20253"/>
    </source>
</evidence>
<dbReference type="HOGENOM" id="CLU_300902_0_0_1"/>